<dbReference type="InterPro" id="IPR010593">
    <property type="entry name" value="DUF1159"/>
</dbReference>
<evidence type="ECO:0000313" key="2">
    <source>
        <dbReference type="EMBL" id="PRY91724.1"/>
    </source>
</evidence>
<dbReference type="RefSeq" id="WP_106263388.1">
    <property type="nucleotide sequence ID" value="NZ_PVTQ01000003.1"/>
</dbReference>
<dbReference type="OrthoDB" id="7160947at2"/>
<evidence type="ECO:0000313" key="3">
    <source>
        <dbReference type="Proteomes" id="UP000238392"/>
    </source>
</evidence>
<feature type="region of interest" description="Disordered" evidence="1">
    <location>
        <begin position="122"/>
        <end position="143"/>
    </location>
</feature>
<sequence>MTKRYSSTRGFARTSKLLNTQIREAGEKRGFAVAKLLTHWAEVVGQDIASVAQPIKIGYGRGGMGGTLTLLTTGAQAPMLEMQKDVIRTRVNACYGYNAIARVHITQTAPTGFAEGQAQFLHAPRKSKPAETPEIRARASELAEDVGSPELRAALERLARNVYTKTSTKT</sequence>
<name>A0A2T0WYP8_9RHOB</name>
<dbReference type="EMBL" id="PVTQ01000003">
    <property type="protein sequence ID" value="PRY91724.1"/>
    <property type="molecule type" value="Genomic_DNA"/>
</dbReference>
<comment type="caution">
    <text evidence="2">The sequence shown here is derived from an EMBL/GenBank/DDBJ whole genome shotgun (WGS) entry which is preliminary data.</text>
</comment>
<reference evidence="2 3" key="1">
    <citation type="submission" date="2018-03" db="EMBL/GenBank/DDBJ databases">
        <title>Genomic Encyclopedia of Archaeal and Bacterial Type Strains, Phase II (KMG-II): from individual species to whole genera.</title>
        <authorList>
            <person name="Goeker M."/>
        </authorList>
    </citation>
    <scope>NUCLEOTIDE SEQUENCE [LARGE SCALE GENOMIC DNA]</scope>
    <source>
        <strain evidence="2 3">DSM 100212</strain>
    </source>
</reference>
<dbReference type="Pfam" id="PF05258">
    <property type="entry name" value="DciA"/>
    <property type="match status" value="1"/>
</dbReference>
<protein>
    <submittedName>
        <fullName evidence="2">Uncharacterized protein</fullName>
    </submittedName>
</protein>
<dbReference type="AlphaFoldDB" id="A0A2T0WYP8"/>
<gene>
    <name evidence="2" type="ORF">CLV74_103313</name>
</gene>
<organism evidence="2 3">
    <name type="scientific">Donghicola tyrosinivorans</name>
    <dbReference type="NCBI Taxonomy" id="1652492"/>
    <lineage>
        <taxon>Bacteria</taxon>
        <taxon>Pseudomonadati</taxon>
        <taxon>Pseudomonadota</taxon>
        <taxon>Alphaproteobacteria</taxon>
        <taxon>Rhodobacterales</taxon>
        <taxon>Roseobacteraceae</taxon>
        <taxon>Donghicola</taxon>
    </lineage>
</organism>
<accession>A0A2T0WYP8</accession>
<dbReference type="InterPro" id="IPR007922">
    <property type="entry name" value="DciA-like"/>
</dbReference>
<dbReference type="Proteomes" id="UP000238392">
    <property type="component" value="Unassembled WGS sequence"/>
</dbReference>
<evidence type="ECO:0000256" key="1">
    <source>
        <dbReference type="SAM" id="MobiDB-lite"/>
    </source>
</evidence>
<proteinExistence type="predicted"/>
<keyword evidence="3" id="KW-1185">Reference proteome</keyword>
<feature type="compositionally biased region" description="Basic and acidic residues" evidence="1">
    <location>
        <begin position="128"/>
        <end position="141"/>
    </location>
</feature>
<dbReference type="PIRSF" id="PIRSF032064">
    <property type="entry name" value="UCP032064"/>
    <property type="match status" value="1"/>
</dbReference>